<gene>
    <name evidence="2" type="ORF">ABUW04_03615</name>
</gene>
<comment type="caution">
    <text evidence="2">The sequence shown here is derived from an EMBL/GenBank/DDBJ whole genome shotgun (WGS) entry which is preliminary data.</text>
</comment>
<proteinExistence type="predicted"/>
<dbReference type="EMBL" id="JBEUKS010000001">
    <property type="protein sequence ID" value="MFC1437337.1"/>
    <property type="molecule type" value="Genomic_DNA"/>
</dbReference>
<reference evidence="2 3" key="1">
    <citation type="submission" date="2024-06" db="EMBL/GenBank/DDBJ databases">
        <authorList>
            <person name="Lee S.D."/>
        </authorList>
    </citation>
    <scope>NUCLEOTIDE SEQUENCE [LARGE SCALE GENOMIC DNA]</scope>
    <source>
        <strain evidence="2 3">N1-10</strain>
    </source>
</reference>
<dbReference type="Proteomes" id="UP001592581">
    <property type="component" value="Unassembled WGS sequence"/>
</dbReference>
<protein>
    <submittedName>
        <fullName evidence="2">DUF3592 domain-containing protein</fullName>
    </submittedName>
</protein>
<keyword evidence="1" id="KW-0472">Membrane</keyword>
<keyword evidence="1" id="KW-0812">Transmembrane</keyword>
<feature type="transmembrane region" description="Helical" evidence="1">
    <location>
        <begin position="6"/>
        <end position="29"/>
    </location>
</feature>
<evidence type="ECO:0000313" key="2">
    <source>
        <dbReference type="EMBL" id="MFC1437337.1"/>
    </source>
</evidence>
<keyword evidence="1" id="KW-1133">Transmembrane helix</keyword>
<accession>A0ABV6XGF1</accession>
<keyword evidence="3" id="KW-1185">Reference proteome</keyword>
<evidence type="ECO:0000313" key="3">
    <source>
        <dbReference type="Proteomes" id="UP001592581"/>
    </source>
</evidence>
<feature type="transmembrane region" description="Helical" evidence="1">
    <location>
        <begin position="109"/>
        <end position="132"/>
    </location>
</feature>
<sequence>MDTSALVVSAVLLGFGGLVAYLVGVGSLAETRRLLREGVPADALVKQRPGSDSAPLLQFDTDEEGPVMEVFSPVPSARSLPLVDGRTVRIVYDRADPRKLLVLGRERRAVDYTFAAAGVALFLTAVVLVVGAA</sequence>
<dbReference type="RefSeq" id="WP_380562597.1">
    <property type="nucleotide sequence ID" value="NZ_JBEUKS010000001.1"/>
</dbReference>
<name>A0ABV6XGF1_9ACTN</name>
<organism evidence="2 3">
    <name type="scientific">Streptacidiphilus jeojiensis</name>
    <dbReference type="NCBI Taxonomy" id="3229225"/>
    <lineage>
        <taxon>Bacteria</taxon>
        <taxon>Bacillati</taxon>
        <taxon>Actinomycetota</taxon>
        <taxon>Actinomycetes</taxon>
        <taxon>Kitasatosporales</taxon>
        <taxon>Streptomycetaceae</taxon>
        <taxon>Streptacidiphilus</taxon>
    </lineage>
</organism>
<evidence type="ECO:0000256" key="1">
    <source>
        <dbReference type="SAM" id="Phobius"/>
    </source>
</evidence>